<feature type="compositionally biased region" description="Polar residues" evidence="1">
    <location>
        <begin position="105"/>
        <end position="118"/>
    </location>
</feature>
<feature type="region of interest" description="Disordered" evidence="1">
    <location>
        <begin position="105"/>
        <end position="126"/>
    </location>
</feature>
<feature type="chain" id="PRO_5038138126" evidence="2">
    <location>
        <begin position="19"/>
        <end position="126"/>
    </location>
</feature>
<evidence type="ECO:0000256" key="1">
    <source>
        <dbReference type="SAM" id="MobiDB-lite"/>
    </source>
</evidence>
<protein>
    <submittedName>
        <fullName evidence="4">Uncharacterized protein</fullName>
    </submittedName>
</protein>
<keyword evidence="2" id="KW-0732">Signal</keyword>
<sequence length="126" mass="14109">MLAVFTCFAIWLLALIVGDVPVPADFRYPEIQDAYRRRQLLVLPDRVHYIAQQLRLLFRWGIDALGTIIDSSTLELAGEHKLLFSTKEYLSASPTVSCSRIKNSSEIPPNSSWFTTKSPVGVPSDA</sequence>
<dbReference type="WBParaSite" id="jg6426">
    <property type="protein sequence ID" value="jg6426"/>
    <property type="gene ID" value="jg6426"/>
</dbReference>
<feature type="signal peptide" evidence="2">
    <location>
        <begin position="1"/>
        <end position="18"/>
    </location>
</feature>
<dbReference type="Proteomes" id="UP000887574">
    <property type="component" value="Unplaced"/>
</dbReference>
<accession>A0A915EIR4</accession>
<reference evidence="4" key="1">
    <citation type="submission" date="2022-11" db="UniProtKB">
        <authorList>
            <consortium name="WormBaseParasite"/>
        </authorList>
    </citation>
    <scope>IDENTIFICATION</scope>
</reference>
<evidence type="ECO:0000313" key="3">
    <source>
        <dbReference type="Proteomes" id="UP000887574"/>
    </source>
</evidence>
<proteinExistence type="predicted"/>
<dbReference type="AlphaFoldDB" id="A0A915EIR4"/>
<keyword evidence="3" id="KW-1185">Reference proteome</keyword>
<evidence type="ECO:0000313" key="4">
    <source>
        <dbReference type="WBParaSite" id="jg6426"/>
    </source>
</evidence>
<organism evidence="3 4">
    <name type="scientific">Ditylenchus dipsaci</name>
    <dbReference type="NCBI Taxonomy" id="166011"/>
    <lineage>
        <taxon>Eukaryota</taxon>
        <taxon>Metazoa</taxon>
        <taxon>Ecdysozoa</taxon>
        <taxon>Nematoda</taxon>
        <taxon>Chromadorea</taxon>
        <taxon>Rhabditida</taxon>
        <taxon>Tylenchina</taxon>
        <taxon>Tylenchomorpha</taxon>
        <taxon>Sphaerularioidea</taxon>
        <taxon>Anguinidae</taxon>
        <taxon>Anguininae</taxon>
        <taxon>Ditylenchus</taxon>
    </lineage>
</organism>
<name>A0A915EIR4_9BILA</name>
<evidence type="ECO:0000256" key="2">
    <source>
        <dbReference type="SAM" id="SignalP"/>
    </source>
</evidence>